<dbReference type="GO" id="GO:0003677">
    <property type="term" value="F:DNA binding"/>
    <property type="evidence" value="ECO:0007669"/>
    <property type="project" value="InterPro"/>
</dbReference>
<dbReference type="CDD" id="cd12148">
    <property type="entry name" value="fungal_TF_MHR"/>
    <property type="match status" value="1"/>
</dbReference>
<evidence type="ECO:0000256" key="7">
    <source>
        <dbReference type="ARBA" id="ARBA00031792"/>
    </source>
</evidence>
<dbReference type="Pfam" id="PF04082">
    <property type="entry name" value="Fungal_trans"/>
    <property type="match status" value="1"/>
</dbReference>
<dbReference type="GeneID" id="37004497"/>
<dbReference type="PANTHER" id="PTHR13563">
    <property type="entry name" value="TRNA (GUANINE-9-) METHYLTRANSFERASE"/>
    <property type="match status" value="1"/>
</dbReference>
<dbReference type="SMART" id="SM00906">
    <property type="entry name" value="Fungal_trans"/>
    <property type="match status" value="1"/>
</dbReference>
<dbReference type="RefSeq" id="XP_025337880.1">
    <property type="nucleotide sequence ID" value="XM_025482937.1"/>
</dbReference>
<keyword evidence="5" id="KW-0949">S-adenosyl-L-methionine</keyword>
<comment type="caution">
    <text evidence="11">The sequence shown here is derived from an EMBL/GenBank/DDBJ whole genome shotgun (WGS) entry which is preliminary data.</text>
</comment>
<dbReference type="GO" id="GO:0006351">
    <property type="term" value="P:DNA-templated transcription"/>
    <property type="evidence" value="ECO:0007669"/>
    <property type="project" value="InterPro"/>
</dbReference>
<dbReference type="AlphaFoldDB" id="A0A2V1AFT7"/>
<keyword evidence="3" id="KW-0489">Methyltransferase</keyword>
<keyword evidence="4" id="KW-0808">Transferase</keyword>
<evidence type="ECO:0000256" key="1">
    <source>
        <dbReference type="ARBA" id="ARBA00012797"/>
    </source>
</evidence>
<dbReference type="InterPro" id="IPR007356">
    <property type="entry name" value="tRNA_m1G_MeTrfase_euk"/>
</dbReference>
<dbReference type="InterPro" id="IPR038459">
    <property type="entry name" value="MT_TRM10-typ_sf"/>
</dbReference>
<comment type="catalytic activity">
    <reaction evidence="9">
        <text>guanosine(9) in tRNA + S-adenosyl-L-methionine = N(1)-methylguanosine(9) in tRNA + S-adenosyl-L-homocysteine + H(+)</text>
        <dbReference type="Rhea" id="RHEA:43156"/>
        <dbReference type="Rhea" id="RHEA-COMP:10367"/>
        <dbReference type="Rhea" id="RHEA-COMP:10368"/>
        <dbReference type="ChEBI" id="CHEBI:15378"/>
        <dbReference type="ChEBI" id="CHEBI:57856"/>
        <dbReference type="ChEBI" id="CHEBI:59789"/>
        <dbReference type="ChEBI" id="CHEBI:73542"/>
        <dbReference type="ChEBI" id="CHEBI:74269"/>
        <dbReference type="EC" id="2.1.1.221"/>
    </reaction>
</comment>
<dbReference type="CDD" id="cd18089">
    <property type="entry name" value="SPOUT_Trm10-like"/>
    <property type="match status" value="1"/>
</dbReference>
<evidence type="ECO:0000313" key="11">
    <source>
        <dbReference type="EMBL" id="PVH16940.1"/>
    </source>
</evidence>
<dbReference type="InterPro" id="IPR007219">
    <property type="entry name" value="XnlR_reg_dom"/>
</dbReference>
<evidence type="ECO:0000256" key="5">
    <source>
        <dbReference type="ARBA" id="ARBA00022691"/>
    </source>
</evidence>
<evidence type="ECO:0000256" key="9">
    <source>
        <dbReference type="ARBA" id="ARBA00048434"/>
    </source>
</evidence>
<dbReference type="PROSITE" id="PS51675">
    <property type="entry name" value="SAM_MT_TRM10"/>
    <property type="match status" value="1"/>
</dbReference>
<accession>A0A2V1AFT7</accession>
<dbReference type="GO" id="GO:0005634">
    <property type="term" value="C:nucleus"/>
    <property type="evidence" value="ECO:0007669"/>
    <property type="project" value="TreeGrafter"/>
</dbReference>
<dbReference type="Proteomes" id="UP000244406">
    <property type="component" value="Unassembled WGS sequence"/>
</dbReference>
<name>A0A2V1AFT7_9ASCO</name>
<dbReference type="GO" id="GO:0002939">
    <property type="term" value="P:tRNA N1-guanine methylation"/>
    <property type="evidence" value="ECO:0007669"/>
    <property type="project" value="TreeGrafter"/>
</dbReference>
<evidence type="ECO:0000256" key="2">
    <source>
        <dbReference type="ARBA" id="ARBA00020451"/>
    </source>
</evidence>
<feature type="domain" description="SAM-dependent MTase TRM10-type" evidence="10">
    <location>
        <begin position="737"/>
        <end position="934"/>
    </location>
</feature>
<protein>
    <recommendedName>
        <fullName evidence="2">tRNA (guanine(9)-N1)-methyltransferase</fullName>
        <ecNumber evidence="1">2.1.1.221</ecNumber>
    </recommendedName>
    <alternativeName>
        <fullName evidence="8">tRNA methyltransferase 10</fullName>
    </alternativeName>
    <alternativeName>
        <fullName evidence="7">tRNA(m1G9)-methyltransferase</fullName>
    </alternativeName>
</protein>
<gene>
    <name evidence="11" type="ORF">CXQ87_004498</name>
</gene>
<dbReference type="InterPro" id="IPR028564">
    <property type="entry name" value="MT_TRM10-typ"/>
</dbReference>
<dbReference type="GO" id="GO:0052905">
    <property type="term" value="F:tRNA (guanosine(9)-N1)-methyltransferase activity"/>
    <property type="evidence" value="ECO:0007669"/>
    <property type="project" value="UniProtKB-EC"/>
</dbReference>
<evidence type="ECO:0000256" key="8">
    <source>
        <dbReference type="ARBA" id="ARBA00032166"/>
    </source>
</evidence>
<evidence type="ECO:0000256" key="4">
    <source>
        <dbReference type="ARBA" id="ARBA00022679"/>
    </source>
</evidence>
<dbReference type="VEuPathDB" id="FungiDB:CXQ87_004498"/>
<sequence length="949" mass="108053">MLESQESGPSLCLRSNLGTRTSSESLNFQTADKQKLLKAIKPEEPNDGLPGDMLADISSSFSQSTEEMILLPKRKYDQLTYAKEHDATIDDFQAVIAPITVGNSGHQAFNANVGLVQTPLHDGSTPGNIFYETQGAQQVRFEPHVTKLVKNDFLGVNPFQEYGELITSSFMMMRSEKGAPFYEYSGAMRPETGNRPSLASNDIYQGRNQVKTSQLKSPAQGSIGNSPYLIGTNLYSQESDTINFYEGYSSVHYKDHLRRLNFGPFAWSSLMKRDVGLRTVWDYVVSKKEKISNRGHSAALMFAQPTGEVSDENTETLFSIGKDSDQSEQQFQRRALQTDGVDDMMPYKTIIQARQNAHKQKALLNKHALPLGLTVYDGRLDRELQLIEKIEVVLPKKRVLWKLIHRFFQSMYTYMPFIDEDYFRQDLERIIGPQSFEDVSIAHIKIEKKLDLATVGILLIILRLAYLSLFSNNSSLNEFILNNAHPNKENMLVQYLMKNPININTIDVASLCLDQFQVLRRSNFTVLQLALFLRLYHTYAPEDGDGADGGDSQVLNSVLIQSAFSLGMNREPDEQYTDPKMNHLIRKIWIFLVASDLHLSYSFGNPITIGDMHYDINPPACDPGSENLRDKAKDWASTNRLNWCLKLSPKLRNILQCALNIKGRTALPKLCEDISEFELNLHSDIGSINDFIVCTGMDELEVANRNMKVKVYLALKSFLISIFFHLYLHYEEHDLDVSFFYLKKKPTNVEVVMDCDFDDLMSDKEIVSLSNQITRCYSAMRHSTHEVPLTITSFNKRLRERFENTLPDHSKWKNIKFEGDASLSDFISKKGYEPSKVTYLTADTENELEELTVGETYIIGGIVDKNRHKRLCLDKAKELGLKVARLPIGKFIKMNGRQVLATSHVYEIMCMWFEQQKDWEKAFNSVLPPRKLHNQNEATIEADSDAQGA</sequence>
<evidence type="ECO:0000256" key="3">
    <source>
        <dbReference type="ARBA" id="ARBA00022603"/>
    </source>
</evidence>
<dbReference type="SMR" id="A0A2V1AFT7"/>
<dbReference type="PANTHER" id="PTHR13563:SF13">
    <property type="entry name" value="TRNA METHYLTRANSFERASE 10 HOMOLOG A"/>
    <property type="match status" value="1"/>
</dbReference>
<dbReference type="EMBL" id="PKFP01000006">
    <property type="protein sequence ID" value="PVH16940.1"/>
    <property type="molecule type" value="Genomic_DNA"/>
</dbReference>
<dbReference type="Gene3D" id="3.40.1280.30">
    <property type="match status" value="1"/>
</dbReference>
<organism evidence="11 12">
    <name type="scientific">Candidozyma duobushaemuli</name>
    <dbReference type="NCBI Taxonomy" id="1231522"/>
    <lineage>
        <taxon>Eukaryota</taxon>
        <taxon>Fungi</taxon>
        <taxon>Dikarya</taxon>
        <taxon>Ascomycota</taxon>
        <taxon>Saccharomycotina</taxon>
        <taxon>Pichiomycetes</taxon>
        <taxon>Metschnikowiaceae</taxon>
        <taxon>Candidozyma</taxon>
    </lineage>
</organism>
<proteinExistence type="predicted"/>
<dbReference type="EC" id="2.1.1.221" evidence="1"/>
<reference evidence="11 12" key="1">
    <citation type="submission" date="2017-12" db="EMBL/GenBank/DDBJ databases">
        <title>Genome Sequence of the Amphotericin B-resistant Candida duobushaemulonii strain, B09383.</title>
        <authorList>
            <person name="Chow N.A."/>
            <person name="Gade L."/>
            <person name="Batra D."/>
            <person name="Rowe L.A."/>
            <person name="Loparev V.N."/>
            <person name="Litvintseva A.P."/>
        </authorList>
    </citation>
    <scope>NUCLEOTIDE SEQUENCE [LARGE SCALE GENOMIC DNA]</scope>
    <source>
        <strain evidence="11 12">B09383</strain>
    </source>
</reference>
<evidence type="ECO:0000256" key="6">
    <source>
        <dbReference type="ARBA" id="ARBA00023242"/>
    </source>
</evidence>
<evidence type="ECO:0000313" key="12">
    <source>
        <dbReference type="Proteomes" id="UP000244406"/>
    </source>
</evidence>
<keyword evidence="6" id="KW-0539">Nucleus</keyword>
<dbReference type="GO" id="GO:0008270">
    <property type="term" value="F:zinc ion binding"/>
    <property type="evidence" value="ECO:0007669"/>
    <property type="project" value="InterPro"/>
</dbReference>
<dbReference type="GO" id="GO:0000049">
    <property type="term" value="F:tRNA binding"/>
    <property type="evidence" value="ECO:0007669"/>
    <property type="project" value="TreeGrafter"/>
</dbReference>
<evidence type="ECO:0000259" key="10">
    <source>
        <dbReference type="PROSITE" id="PS51675"/>
    </source>
</evidence>
<keyword evidence="12" id="KW-1185">Reference proteome</keyword>